<accession>A0A238LDK1</accession>
<dbReference type="RefSeq" id="WP_093991689.1">
    <property type="nucleotide sequence ID" value="NZ_FXZK01000002.1"/>
</dbReference>
<reference evidence="7" key="1">
    <citation type="submission" date="2017-05" db="EMBL/GenBank/DDBJ databases">
        <authorList>
            <person name="Rodrigo-Torres L."/>
            <person name="Arahal R. D."/>
            <person name="Lucena T."/>
        </authorList>
    </citation>
    <scope>NUCLEOTIDE SEQUENCE [LARGE SCALE GENOMIC DNA]</scope>
    <source>
        <strain evidence="7">CECT 8899</strain>
    </source>
</reference>
<dbReference type="Proteomes" id="UP000201613">
    <property type="component" value="Unassembled WGS sequence"/>
</dbReference>
<name>A0A238LDK1_9RHOB</name>
<dbReference type="GO" id="GO:0043565">
    <property type="term" value="F:sequence-specific DNA binding"/>
    <property type="evidence" value="ECO:0007669"/>
    <property type="project" value="InterPro"/>
</dbReference>
<evidence type="ECO:0000313" key="6">
    <source>
        <dbReference type="EMBL" id="SMY07495.1"/>
    </source>
</evidence>
<dbReference type="PANTHER" id="PTHR43280:SF32">
    <property type="entry name" value="TRANSCRIPTIONAL REGULATORY PROTEIN"/>
    <property type="match status" value="1"/>
</dbReference>
<gene>
    <name evidence="6" type="primary">araC_2</name>
    <name evidence="6" type="ORF">LOM8899_01631</name>
</gene>
<feature type="domain" description="HTH araC/xylS-type" evidence="5">
    <location>
        <begin position="168"/>
        <end position="266"/>
    </location>
</feature>
<dbReference type="InterPro" id="IPR037923">
    <property type="entry name" value="HTH-like"/>
</dbReference>
<sequence>MNDPLKNRLALNPIGFSSNAGRWRTEAMRSHSSPRLIFFYKGQGRMTVAGLTAGYGPNNLIFIPAHVMYGFDAGPTVFGQILSIPSAMASEWPDEHTHLRLREVHAQKEIALHFDNLERELGSDRTGHSRAAHYYLGILSVFFQRQLELRPAEMIDVRSDSSAARLVAAYTDLVERDYASGQGVAEYARSLGVTPTHLTRCCNQTCGRSALAILNDRILYEARLLLRETKQPIKDISAQLGFTSAAYFSRSFQAHTGKTPSSFRKTGQGQTFLSH</sequence>
<evidence type="ECO:0000256" key="3">
    <source>
        <dbReference type="ARBA" id="ARBA00023163"/>
    </source>
</evidence>
<dbReference type="SUPFAM" id="SSF46689">
    <property type="entry name" value="Homeodomain-like"/>
    <property type="match status" value="1"/>
</dbReference>
<evidence type="ECO:0000313" key="7">
    <source>
        <dbReference type="Proteomes" id="UP000201613"/>
    </source>
</evidence>
<evidence type="ECO:0000259" key="5">
    <source>
        <dbReference type="PROSITE" id="PS01124"/>
    </source>
</evidence>
<dbReference type="InterPro" id="IPR009057">
    <property type="entry name" value="Homeodomain-like_sf"/>
</dbReference>
<dbReference type="AlphaFoldDB" id="A0A238LDK1"/>
<keyword evidence="1" id="KW-0805">Transcription regulation</keyword>
<keyword evidence="2" id="KW-0238">DNA-binding</keyword>
<dbReference type="InterPro" id="IPR020449">
    <property type="entry name" value="Tscrpt_reg_AraC-type_HTH"/>
</dbReference>
<feature type="region of interest" description="Disordered" evidence="4">
    <location>
        <begin position="255"/>
        <end position="275"/>
    </location>
</feature>
<organism evidence="6 7">
    <name type="scientific">Flavimaricola marinus</name>
    <dbReference type="NCBI Taxonomy" id="1819565"/>
    <lineage>
        <taxon>Bacteria</taxon>
        <taxon>Pseudomonadati</taxon>
        <taxon>Pseudomonadota</taxon>
        <taxon>Alphaproteobacteria</taxon>
        <taxon>Rhodobacterales</taxon>
        <taxon>Paracoccaceae</taxon>
        <taxon>Flavimaricola</taxon>
    </lineage>
</organism>
<dbReference type="EMBL" id="FXZK01000002">
    <property type="protein sequence ID" value="SMY07495.1"/>
    <property type="molecule type" value="Genomic_DNA"/>
</dbReference>
<dbReference type="Gene3D" id="1.10.10.60">
    <property type="entry name" value="Homeodomain-like"/>
    <property type="match status" value="1"/>
</dbReference>
<dbReference type="PRINTS" id="PR00032">
    <property type="entry name" value="HTHARAC"/>
</dbReference>
<dbReference type="Pfam" id="PF12833">
    <property type="entry name" value="HTH_18"/>
    <property type="match status" value="1"/>
</dbReference>
<protein>
    <submittedName>
        <fullName evidence="6">Arabinose operon regulatory protein</fullName>
    </submittedName>
</protein>
<evidence type="ECO:0000256" key="4">
    <source>
        <dbReference type="SAM" id="MobiDB-lite"/>
    </source>
</evidence>
<evidence type="ECO:0000256" key="1">
    <source>
        <dbReference type="ARBA" id="ARBA00023015"/>
    </source>
</evidence>
<dbReference type="PANTHER" id="PTHR43280">
    <property type="entry name" value="ARAC-FAMILY TRANSCRIPTIONAL REGULATOR"/>
    <property type="match status" value="1"/>
</dbReference>
<dbReference type="PROSITE" id="PS01124">
    <property type="entry name" value="HTH_ARAC_FAMILY_2"/>
    <property type="match status" value="1"/>
</dbReference>
<dbReference type="OrthoDB" id="9814125at2"/>
<dbReference type="InterPro" id="IPR018060">
    <property type="entry name" value="HTH_AraC"/>
</dbReference>
<dbReference type="SMART" id="SM00342">
    <property type="entry name" value="HTH_ARAC"/>
    <property type="match status" value="1"/>
</dbReference>
<evidence type="ECO:0000256" key="2">
    <source>
        <dbReference type="ARBA" id="ARBA00023125"/>
    </source>
</evidence>
<proteinExistence type="predicted"/>
<dbReference type="GO" id="GO:0003700">
    <property type="term" value="F:DNA-binding transcription factor activity"/>
    <property type="evidence" value="ECO:0007669"/>
    <property type="project" value="InterPro"/>
</dbReference>
<dbReference type="SUPFAM" id="SSF51215">
    <property type="entry name" value="Regulatory protein AraC"/>
    <property type="match status" value="1"/>
</dbReference>
<keyword evidence="7" id="KW-1185">Reference proteome</keyword>
<keyword evidence="3" id="KW-0804">Transcription</keyword>